<keyword evidence="1" id="KW-0732">Signal</keyword>
<proteinExistence type="predicted"/>
<reference evidence="2 3" key="1">
    <citation type="journal article" date="2019" name="Science">
        <title>Social genes are selection hotspots in kin groups of a soil microbe.</title>
        <authorList>
            <person name="Wielgoss S."/>
            <person name="Wolfensberger R."/>
            <person name="Sun L."/>
            <person name="Fiegna F."/>
            <person name="Velicer G.J."/>
        </authorList>
    </citation>
    <scope>NUCLEOTIDE SEQUENCE [LARGE SCALE GENOMIC DNA]</scope>
    <source>
        <strain evidence="2 3">MC3.5.9c15</strain>
    </source>
</reference>
<protein>
    <submittedName>
        <fullName evidence="2">Uncharacterized protein</fullName>
    </submittedName>
</protein>
<evidence type="ECO:0000256" key="1">
    <source>
        <dbReference type="SAM" id="SignalP"/>
    </source>
</evidence>
<dbReference type="EMBL" id="CP017174">
    <property type="protein sequence ID" value="QDE69799.1"/>
    <property type="molecule type" value="Genomic_DNA"/>
</dbReference>
<feature type="signal peptide" evidence="1">
    <location>
        <begin position="1"/>
        <end position="21"/>
    </location>
</feature>
<evidence type="ECO:0000313" key="3">
    <source>
        <dbReference type="Proteomes" id="UP000320179"/>
    </source>
</evidence>
<gene>
    <name evidence="2" type="ORF">BHS09_24025</name>
</gene>
<name>A0AAE6G2N5_MYXXA</name>
<sequence length="193" mass="21045">MLLSPMIIGAFIVGFPTTAAAGDDCTETQAQIQAWIEENEGILPTTLEEVSRHPMAYRRAILVALPAEQKAALWKEHTRQYMASHPQMSAKQVAVLEMVLATISPQFYTEGVTPEVRRVQAAVKAAFSPEEARLIVATLGPPETPAAEASLAPLCECSRVDQWCGSFRCRAYSCRQQSGCGWWGGERCDGLCG</sequence>
<accession>A0AAE6G2N5</accession>
<evidence type="ECO:0000313" key="2">
    <source>
        <dbReference type="EMBL" id="QDE69799.1"/>
    </source>
</evidence>
<feature type="chain" id="PRO_5042169173" evidence="1">
    <location>
        <begin position="22"/>
        <end position="193"/>
    </location>
</feature>
<organism evidence="2 3">
    <name type="scientific">Myxococcus xanthus</name>
    <dbReference type="NCBI Taxonomy" id="34"/>
    <lineage>
        <taxon>Bacteria</taxon>
        <taxon>Pseudomonadati</taxon>
        <taxon>Myxococcota</taxon>
        <taxon>Myxococcia</taxon>
        <taxon>Myxococcales</taxon>
        <taxon>Cystobacterineae</taxon>
        <taxon>Myxococcaceae</taxon>
        <taxon>Myxococcus</taxon>
    </lineage>
</organism>
<dbReference type="Proteomes" id="UP000320179">
    <property type="component" value="Chromosome"/>
</dbReference>
<dbReference type="NCBIfam" id="NF033852">
    <property type="entry name" value="fulvocin_rel"/>
    <property type="match status" value="1"/>
</dbReference>
<dbReference type="AlphaFoldDB" id="A0AAE6G2N5"/>